<dbReference type="InterPro" id="IPR051233">
    <property type="entry name" value="Desulfoferrodoxin_SOR"/>
</dbReference>
<sequence>MADLKFFRCKRCGKVVLEVVETGVVPTCCGEPMELLVANTTDGAHEKHVPAIEPAGEGKRIRVSVGEVIHPMLPNHYIQLVAIARGDGTVEVRRLSPGDEPVVEFCLHGCEAADVYELCNLHGLWKASYPA</sequence>
<dbReference type="KEGG" id="pcat:Pcatena_11360"/>
<dbReference type="SUPFAM" id="SSF49367">
    <property type="entry name" value="Superoxide reductase-like"/>
    <property type="match status" value="1"/>
</dbReference>
<dbReference type="SUPFAM" id="SSF57802">
    <property type="entry name" value="Rubredoxin-like"/>
    <property type="match status" value="1"/>
</dbReference>
<dbReference type="OrthoDB" id="9814936at2"/>
<dbReference type="GO" id="GO:0005506">
    <property type="term" value="F:iron ion binding"/>
    <property type="evidence" value="ECO:0007669"/>
    <property type="project" value="InterPro"/>
</dbReference>
<evidence type="ECO:0000256" key="3">
    <source>
        <dbReference type="ARBA" id="ARBA00022723"/>
    </source>
</evidence>
<protein>
    <submittedName>
        <fullName evidence="7">Rubredoxin oxidoreductase</fullName>
    </submittedName>
</protein>
<evidence type="ECO:0000256" key="5">
    <source>
        <dbReference type="ARBA" id="ARBA00023004"/>
    </source>
</evidence>
<dbReference type="Proteomes" id="UP000273154">
    <property type="component" value="Chromosome"/>
</dbReference>
<accession>A0A3G9K8M4</accession>
<proteinExistence type="inferred from homology"/>
<dbReference type="RefSeq" id="WP_126422462.1">
    <property type="nucleotide sequence ID" value="NZ_AP019367.1"/>
</dbReference>
<dbReference type="AlphaFoldDB" id="A0A3G9K8M4"/>
<evidence type="ECO:0000256" key="1">
    <source>
        <dbReference type="ARBA" id="ARBA00005941"/>
    </source>
</evidence>
<dbReference type="EMBL" id="AP019367">
    <property type="protein sequence ID" value="BBH50549.1"/>
    <property type="molecule type" value="Genomic_DNA"/>
</dbReference>
<evidence type="ECO:0000259" key="6">
    <source>
        <dbReference type="Pfam" id="PF01880"/>
    </source>
</evidence>
<dbReference type="InterPro" id="IPR036073">
    <property type="entry name" value="Desulfoferrodoxin_Fe-bd_dom_sf"/>
</dbReference>
<keyword evidence="5" id="KW-0408">Iron</keyword>
<gene>
    <name evidence="7" type="ORF">Pcatena_11360</name>
</gene>
<name>A0A3G9K8M4_9ACTN</name>
<dbReference type="GeneID" id="88849275"/>
<feature type="domain" description="Desulfoferrodoxin ferrous iron-binding" evidence="6">
    <location>
        <begin position="41"/>
        <end position="127"/>
    </location>
</feature>
<dbReference type="GO" id="GO:0050605">
    <property type="term" value="F:superoxide reductase activity"/>
    <property type="evidence" value="ECO:0007669"/>
    <property type="project" value="UniProtKB-EC"/>
</dbReference>
<evidence type="ECO:0000313" key="7">
    <source>
        <dbReference type="EMBL" id="BBH50549.1"/>
    </source>
</evidence>
<dbReference type="Pfam" id="PF01880">
    <property type="entry name" value="Desulfoferrodox"/>
    <property type="match status" value="1"/>
</dbReference>
<reference evidence="8" key="1">
    <citation type="submission" date="2018-11" db="EMBL/GenBank/DDBJ databases">
        <title>Comparative genomics of Parolsenella catena and Libanicoccus massiliensis: Reclassification of Libanicoccus massiliensis as Parolsenella massiliensis comb. nov.</title>
        <authorList>
            <person name="Sakamoto M."/>
            <person name="Ikeyama N."/>
            <person name="Murakami T."/>
            <person name="Mori H."/>
            <person name="Yuki M."/>
            <person name="Ohkuma M."/>
        </authorList>
    </citation>
    <scope>NUCLEOTIDE SEQUENCE [LARGE SCALE GENOMIC DNA]</scope>
    <source>
        <strain evidence="8">JCM 31932</strain>
    </source>
</reference>
<evidence type="ECO:0000256" key="2">
    <source>
        <dbReference type="ARBA" id="ARBA00022448"/>
    </source>
</evidence>
<keyword evidence="8" id="KW-1185">Reference proteome</keyword>
<dbReference type="PANTHER" id="PTHR36541:SF1">
    <property type="entry name" value="SUPEROXIDE REDUCTASE-RELATED"/>
    <property type="match status" value="1"/>
</dbReference>
<keyword evidence="2" id="KW-0813">Transport</keyword>
<evidence type="ECO:0000256" key="4">
    <source>
        <dbReference type="ARBA" id="ARBA00022982"/>
    </source>
</evidence>
<comment type="similarity">
    <text evidence="1">Belongs to the desulfoferrodoxin family.</text>
</comment>
<dbReference type="Gene3D" id="2.60.40.730">
    <property type="entry name" value="SOR catalytic domain"/>
    <property type="match status" value="1"/>
</dbReference>
<keyword evidence="3" id="KW-0479">Metal-binding</keyword>
<keyword evidence="4" id="KW-0249">Electron transport</keyword>
<dbReference type="InterPro" id="IPR002742">
    <property type="entry name" value="Desulfoferrodoxin_Fe-bd_dom"/>
</dbReference>
<evidence type="ECO:0000313" key="8">
    <source>
        <dbReference type="Proteomes" id="UP000273154"/>
    </source>
</evidence>
<organism evidence="7 8">
    <name type="scientific">Parolsenella catena</name>
    <dbReference type="NCBI Taxonomy" id="2003188"/>
    <lineage>
        <taxon>Bacteria</taxon>
        <taxon>Bacillati</taxon>
        <taxon>Actinomycetota</taxon>
        <taxon>Coriobacteriia</taxon>
        <taxon>Coriobacteriales</taxon>
        <taxon>Atopobiaceae</taxon>
        <taxon>Parolsenella</taxon>
    </lineage>
</organism>
<dbReference type="PANTHER" id="PTHR36541">
    <property type="entry name" value="SUPEROXIDE REDUCTASE-RELATED"/>
    <property type="match status" value="1"/>
</dbReference>